<evidence type="ECO:0000256" key="8">
    <source>
        <dbReference type="ARBA" id="ARBA00023098"/>
    </source>
</evidence>
<dbReference type="GO" id="GO:0008654">
    <property type="term" value="P:phospholipid biosynthetic process"/>
    <property type="evidence" value="ECO:0007669"/>
    <property type="project" value="UniProtKB-KW"/>
</dbReference>
<dbReference type="GO" id="GO:0005783">
    <property type="term" value="C:endoplasmic reticulum"/>
    <property type="evidence" value="ECO:0007669"/>
    <property type="project" value="UniProtKB-SubCell"/>
</dbReference>
<dbReference type="AlphaFoldDB" id="A0A8I6R833"/>
<dbReference type="EnsemblMetazoa" id="XM_014385488.2">
    <property type="protein sequence ID" value="XP_014240974.1"/>
    <property type="gene ID" value="LOC106661821"/>
</dbReference>
<dbReference type="GeneID" id="106661821"/>
<evidence type="ECO:0000256" key="2">
    <source>
        <dbReference type="ARBA" id="ARBA00004173"/>
    </source>
</evidence>
<evidence type="ECO:0000256" key="4">
    <source>
        <dbReference type="ARBA" id="ARBA00022516"/>
    </source>
</evidence>
<dbReference type="Proteomes" id="UP000494040">
    <property type="component" value="Unassembled WGS sequence"/>
</dbReference>
<evidence type="ECO:0000256" key="1">
    <source>
        <dbReference type="ARBA" id="ARBA00004167"/>
    </source>
</evidence>
<keyword evidence="9" id="KW-0496">Mitochondrion</keyword>
<dbReference type="GO" id="GO:0005739">
    <property type="term" value="C:mitochondrion"/>
    <property type="evidence" value="ECO:0007669"/>
    <property type="project" value="UniProtKB-SubCell"/>
</dbReference>
<evidence type="ECO:0000256" key="10">
    <source>
        <dbReference type="ARBA" id="ARBA00023136"/>
    </source>
</evidence>
<reference evidence="16" key="1">
    <citation type="submission" date="2022-01" db="UniProtKB">
        <authorList>
            <consortium name="EnsemblMetazoa"/>
        </authorList>
    </citation>
    <scope>IDENTIFICATION</scope>
</reference>
<name>A0A8I6R833_CIMLE</name>
<keyword evidence="17" id="KW-1185">Reference proteome</keyword>
<dbReference type="OrthoDB" id="5086500at2759"/>
<dbReference type="RefSeq" id="XP_014240974.1">
    <property type="nucleotide sequence ID" value="XM_014385488.2"/>
</dbReference>
<evidence type="ECO:0000256" key="11">
    <source>
        <dbReference type="ARBA" id="ARBA00023209"/>
    </source>
</evidence>
<dbReference type="Gene3D" id="1.25.10.10">
    <property type="entry name" value="Leucine-rich Repeat Variant"/>
    <property type="match status" value="1"/>
</dbReference>
<keyword evidence="12" id="KW-1208">Phospholipid metabolism</keyword>
<dbReference type="OMA" id="RRTEYIY"/>
<keyword evidence="11" id="KW-0594">Phospholipid biosynthesis</keyword>
<evidence type="ECO:0000313" key="16">
    <source>
        <dbReference type="EnsemblMetazoa" id="XP_014240974.1"/>
    </source>
</evidence>
<sequence length="697" mass="80087">MKRKHIIISALTLTGAGTLGLMVRSTIKTIENIVDPTILRRRQNPFYIYVEDEVMTKDSNYPLKPTLWDDTIKQWIDFEYYFSPLMWWEKKKTDLMWRLLQMSKEEDCWRNRVRPLEHIIKRFTLTDSDYNHLAQLCDAKTAVTLARMKDADIRFFRKPFHSPKDPTKSVEGVVNRIFDLLVTLNKCSEHSCIDYFLSKTFPGRKVRPYTQIDCSEFPQLQTVTGSKLFTTALESILHHCLSGNVVSDLVEAGGLQLLYDIYQLDSDNYEIKVPLVQIIVEVSYHPEYLQDLFQTGWIRLLAEWIKDQDQRLSSPAASALSNLEKDCEVGRGFKNATYLLYPTNLEWKKRKVDVVLVHGLMGGPHSTWRKGPHNSELDPWQLIPGIVNQAPIVTETPFVIEPRKPFRKSQDTTKSPIDLDCDLLDFEFVMTDLPLGVSGESNDTFTLTCKEMQEEMANDYCGDSQCWPKDWLPETCSGIRLIGVNYYSTISDWVSWCPIRSRGLLPKAKYLLENLIACGVGDRPIVWITHSMGGLILKHMLLEASNTIDDPRYANFCKNSKAVFFFSTPHFGSPLIAQGNELYAFFFMPSKEVEELKLNSPGLIELHERFKKLVSKYSMKITSFNETKATKFSVWDVELKCLTDMTMDSGTGVIYKLPLGHVDICKPSSRLSFVYQKISSTIRSICKENKCCPKNCL</sequence>
<dbReference type="KEGG" id="clec:106661821"/>
<dbReference type="SUPFAM" id="SSF48371">
    <property type="entry name" value="ARM repeat"/>
    <property type="match status" value="1"/>
</dbReference>
<keyword evidence="10" id="KW-0472">Membrane</keyword>
<dbReference type="InterPro" id="IPR029058">
    <property type="entry name" value="AB_hydrolase_fold"/>
</dbReference>
<evidence type="ECO:0000256" key="3">
    <source>
        <dbReference type="ARBA" id="ARBA00004240"/>
    </source>
</evidence>
<dbReference type="GO" id="GO:0016020">
    <property type="term" value="C:membrane"/>
    <property type="evidence" value="ECO:0007669"/>
    <property type="project" value="UniProtKB-SubCell"/>
</dbReference>
<evidence type="ECO:0000256" key="15">
    <source>
        <dbReference type="ARBA" id="ARBA00041701"/>
    </source>
</evidence>
<dbReference type="InterPro" id="IPR011989">
    <property type="entry name" value="ARM-like"/>
</dbReference>
<keyword evidence="6" id="KW-0256">Endoplasmic reticulum</keyword>
<dbReference type="PANTHER" id="PTHR48182">
    <property type="entry name" value="PROTEIN SERAC1"/>
    <property type="match status" value="1"/>
</dbReference>
<protein>
    <recommendedName>
        <fullName evidence="14">Protein SERAC1</fullName>
    </recommendedName>
    <alternativeName>
        <fullName evidence="15">Serine active site-containing protein 1</fullName>
    </alternativeName>
</protein>
<dbReference type="PANTHER" id="PTHR48182:SF2">
    <property type="entry name" value="PROTEIN SERAC1"/>
    <property type="match status" value="1"/>
</dbReference>
<evidence type="ECO:0000256" key="14">
    <source>
        <dbReference type="ARBA" id="ARBA00040991"/>
    </source>
</evidence>
<proteinExistence type="inferred from homology"/>
<evidence type="ECO:0000313" key="17">
    <source>
        <dbReference type="Proteomes" id="UP000494040"/>
    </source>
</evidence>
<keyword evidence="5" id="KW-0812">Transmembrane</keyword>
<comment type="similarity">
    <text evidence="13">Belongs to the SERAC1 family.</text>
</comment>
<dbReference type="Gene3D" id="3.40.50.1820">
    <property type="entry name" value="alpha/beta hydrolase"/>
    <property type="match status" value="1"/>
</dbReference>
<dbReference type="InterPro" id="IPR052374">
    <property type="entry name" value="SERAC1"/>
</dbReference>
<dbReference type="SUPFAM" id="SSF53474">
    <property type="entry name" value="alpha/beta-Hydrolases"/>
    <property type="match status" value="1"/>
</dbReference>
<keyword evidence="7" id="KW-1133">Transmembrane helix</keyword>
<organism evidence="16 17">
    <name type="scientific">Cimex lectularius</name>
    <name type="common">Bed bug</name>
    <name type="synonym">Acanthia lectularia</name>
    <dbReference type="NCBI Taxonomy" id="79782"/>
    <lineage>
        <taxon>Eukaryota</taxon>
        <taxon>Metazoa</taxon>
        <taxon>Ecdysozoa</taxon>
        <taxon>Arthropoda</taxon>
        <taxon>Hexapoda</taxon>
        <taxon>Insecta</taxon>
        <taxon>Pterygota</taxon>
        <taxon>Neoptera</taxon>
        <taxon>Paraneoptera</taxon>
        <taxon>Hemiptera</taxon>
        <taxon>Heteroptera</taxon>
        <taxon>Panheteroptera</taxon>
        <taxon>Cimicomorpha</taxon>
        <taxon>Cimicidae</taxon>
        <taxon>Cimex</taxon>
    </lineage>
</organism>
<evidence type="ECO:0000256" key="6">
    <source>
        <dbReference type="ARBA" id="ARBA00022824"/>
    </source>
</evidence>
<evidence type="ECO:0000256" key="12">
    <source>
        <dbReference type="ARBA" id="ARBA00023264"/>
    </source>
</evidence>
<accession>A0A8I6R833</accession>
<keyword evidence="4" id="KW-0444">Lipid biosynthesis</keyword>
<comment type="subcellular location">
    <subcellularLocation>
        <location evidence="3">Endoplasmic reticulum</location>
    </subcellularLocation>
    <subcellularLocation>
        <location evidence="1">Membrane</location>
        <topology evidence="1">Single-pass membrane protein</topology>
    </subcellularLocation>
    <subcellularLocation>
        <location evidence="2">Mitochondrion</location>
    </subcellularLocation>
</comment>
<keyword evidence="8" id="KW-0443">Lipid metabolism</keyword>
<evidence type="ECO:0000256" key="7">
    <source>
        <dbReference type="ARBA" id="ARBA00022989"/>
    </source>
</evidence>
<evidence type="ECO:0000256" key="9">
    <source>
        <dbReference type="ARBA" id="ARBA00023128"/>
    </source>
</evidence>
<evidence type="ECO:0000256" key="5">
    <source>
        <dbReference type="ARBA" id="ARBA00022692"/>
    </source>
</evidence>
<evidence type="ECO:0000256" key="13">
    <source>
        <dbReference type="ARBA" id="ARBA00038024"/>
    </source>
</evidence>
<dbReference type="InterPro" id="IPR016024">
    <property type="entry name" value="ARM-type_fold"/>
</dbReference>